<evidence type="ECO:0000259" key="7">
    <source>
        <dbReference type="PROSITE" id="PS51898"/>
    </source>
</evidence>
<keyword evidence="10" id="KW-1185">Reference proteome</keyword>
<dbReference type="InterPro" id="IPR011010">
    <property type="entry name" value="DNA_brk_join_enz"/>
</dbReference>
<evidence type="ECO:0000313" key="10">
    <source>
        <dbReference type="Proteomes" id="UP000613255"/>
    </source>
</evidence>
<protein>
    <submittedName>
        <fullName evidence="9">Tyrosine-type recombinase/integrase</fullName>
    </submittedName>
</protein>
<keyword evidence="4" id="KW-0233">DNA recombination</keyword>
<dbReference type="InterPro" id="IPR002104">
    <property type="entry name" value="Integrase_catalytic"/>
</dbReference>
<dbReference type="PROSITE" id="PS51898">
    <property type="entry name" value="TYR_RECOMBINASE"/>
    <property type="match status" value="1"/>
</dbReference>
<evidence type="ECO:0000256" key="6">
    <source>
        <dbReference type="SAM" id="MobiDB-lite"/>
    </source>
</evidence>
<dbReference type="GO" id="GO:0015074">
    <property type="term" value="P:DNA integration"/>
    <property type="evidence" value="ECO:0007669"/>
    <property type="project" value="UniProtKB-KW"/>
</dbReference>
<dbReference type="SUPFAM" id="SSF56349">
    <property type="entry name" value="DNA breaking-rejoining enzymes"/>
    <property type="match status" value="1"/>
</dbReference>
<dbReference type="PANTHER" id="PTHR30349:SF41">
    <property type="entry name" value="INTEGRASE_RECOMBINASE PROTEIN MJ0367-RELATED"/>
    <property type="match status" value="1"/>
</dbReference>
<evidence type="ECO:0000256" key="5">
    <source>
        <dbReference type="PROSITE-ProRule" id="PRU01248"/>
    </source>
</evidence>
<dbReference type="GO" id="GO:0003677">
    <property type="term" value="F:DNA binding"/>
    <property type="evidence" value="ECO:0007669"/>
    <property type="project" value="UniProtKB-UniRule"/>
</dbReference>
<reference evidence="9" key="1">
    <citation type="submission" date="2020-12" db="EMBL/GenBank/DDBJ databases">
        <title>Pontibaca salina gen. nov., sp. nov., isolated from marine sediment.</title>
        <authorList>
            <person name="Bo J."/>
            <person name="Wang S."/>
            <person name="Song X."/>
            <person name="Du Z."/>
        </authorList>
    </citation>
    <scope>NUCLEOTIDE SEQUENCE</scope>
    <source>
        <strain evidence="9">S1109L</strain>
    </source>
</reference>
<dbReference type="RefSeq" id="WP_198685767.1">
    <property type="nucleotide sequence ID" value="NZ_JAEIJD010000005.1"/>
</dbReference>
<sequence>MHRDAAVEGIASQYPRDPETQDPVGATAVDRHTINALRNAGEHAPVAVPEWTLEDARLLYMREHLGGESHEDRRRAAVRLLRIVGMVRDALGGVDPVLVDLTRDDARNVRDHMLDRLKSDGERISPASVTRDLNGLRAVINFAATEFPLPGTFQNPFNKLSVKVVRGKSSAAISKRDPLPPAILKAARERVIGSARQPLPWIWRLLEGTGCRLSEVTGLRVEDVDVTSDLPHIRITWHDDRRIKTDASERSVPLIGDALEAAREAVHGAAGGLLLFPKYGAERGADAASAALMKHIRRVTKDPKHVVHSLRHNMKDRLRLAEVAQIEQDLILGHALEGIGDRTYGGGQARLKATARAMNRALNGAA</sequence>
<evidence type="ECO:0000313" key="9">
    <source>
        <dbReference type="EMBL" id="MBI6629735.1"/>
    </source>
</evidence>
<gene>
    <name evidence="9" type="ORF">JAO82_07535</name>
</gene>
<keyword evidence="3 5" id="KW-0238">DNA-binding</keyword>
<dbReference type="PANTHER" id="PTHR30349">
    <property type="entry name" value="PHAGE INTEGRASE-RELATED"/>
    <property type="match status" value="1"/>
</dbReference>
<comment type="similarity">
    <text evidence="1">Belongs to the 'phage' integrase family.</text>
</comment>
<dbReference type="InterPro" id="IPR050090">
    <property type="entry name" value="Tyrosine_recombinase_XerCD"/>
</dbReference>
<feature type="domain" description="Tyr recombinase" evidence="7">
    <location>
        <begin position="178"/>
        <end position="359"/>
    </location>
</feature>
<proteinExistence type="inferred from homology"/>
<dbReference type="Gene3D" id="1.10.443.10">
    <property type="entry name" value="Intergrase catalytic core"/>
    <property type="match status" value="1"/>
</dbReference>
<dbReference type="Pfam" id="PF00589">
    <property type="entry name" value="Phage_integrase"/>
    <property type="match status" value="1"/>
</dbReference>
<dbReference type="InterPro" id="IPR013762">
    <property type="entry name" value="Integrase-like_cat_sf"/>
</dbReference>
<dbReference type="PROSITE" id="PS51900">
    <property type="entry name" value="CB"/>
    <property type="match status" value="1"/>
</dbReference>
<evidence type="ECO:0000259" key="8">
    <source>
        <dbReference type="PROSITE" id="PS51900"/>
    </source>
</evidence>
<name>A0A934HS91_9RHOB</name>
<feature type="domain" description="Core-binding (CB)" evidence="8">
    <location>
        <begin position="51"/>
        <end position="144"/>
    </location>
</feature>
<comment type="caution">
    <text evidence="9">The sequence shown here is derived from an EMBL/GenBank/DDBJ whole genome shotgun (WGS) entry which is preliminary data.</text>
</comment>
<evidence type="ECO:0000256" key="3">
    <source>
        <dbReference type="ARBA" id="ARBA00023125"/>
    </source>
</evidence>
<keyword evidence="2" id="KW-0229">DNA integration</keyword>
<evidence type="ECO:0000256" key="1">
    <source>
        <dbReference type="ARBA" id="ARBA00008857"/>
    </source>
</evidence>
<feature type="region of interest" description="Disordered" evidence="6">
    <location>
        <begin position="1"/>
        <end position="23"/>
    </location>
</feature>
<evidence type="ECO:0000256" key="4">
    <source>
        <dbReference type="ARBA" id="ARBA00023172"/>
    </source>
</evidence>
<dbReference type="AlphaFoldDB" id="A0A934HS91"/>
<dbReference type="Proteomes" id="UP000613255">
    <property type="component" value="Unassembled WGS sequence"/>
</dbReference>
<accession>A0A934HS91</accession>
<dbReference type="GO" id="GO:0006310">
    <property type="term" value="P:DNA recombination"/>
    <property type="evidence" value="ECO:0007669"/>
    <property type="project" value="UniProtKB-KW"/>
</dbReference>
<dbReference type="EMBL" id="JAEIJD010000005">
    <property type="protein sequence ID" value="MBI6629735.1"/>
    <property type="molecule type" value="Genomic_DNA"/>
</dbReference>
<evidence type="ECO:0000256" key="2">
    <source>
        <dbReference type="ARBA" id="ARBA00022908"/>
    </source>
</evidence>
<dbReference type="InterPro" id="IPR044068">
    <property type="entry name" value="CB"/>
</dbReference>
<organism evidence="9 10">
    <name type="scientific">Pontibaca salina</name>
    <dbReference type="NCBI Taxonomy" id="2795731"/>
    <lineage>
        <taxon>Bacteria</taxon>
        <taxon>Pseudomonadati</taxon>
        <taxon>Pseudomonadota</taxon>
        <taxon>Alphaproteobacteria</taxon>
        <taxon>Rhodobacterales</taxon>
        <taxon>Roseobacteraceae</taxon>
        <taxon>Pontibaca</taxon>
    </lineage>
</organism>